<evidence type="ECO:0000256" key="2">
    <source>
        <dbReference type="SAM" id="SignalP"/>
    </source>
</evidence>
<feature type="transmembrane region" description="Helical" evidence="1">
    <location>
        <begin position="32"/>
        <end position="54"/>
    </location>
</feature>
<name>A0A421BC21_9PSEU</name>
<dbReference type="RefSeq" id="WP_121390460.1">
    <property type="nucleotide sequence ID" value="NZ_RCDD01000001.1"/>
</dbReference>
<dbReference type="Pfam" id="PF14329">
    <property type="entry name" value="DUF4386"/>
    <property type="match status" value="1"/>
</dbReference>
<reference evidence="3 4" key="1">
    <citation type="submission" date="2018-10" db="EMBL/GenBank/DDBJ databases">
        <title>Genomic Encyclopedia of Archaeal and Bacterial Type Strains, Phase II (KMG-II): from individual species to whole genera.</title>
        <authorList>
            <person name="Goeker M."/>
        </authorList>
    </citation>
    <scope>NUCLEOTIDE SEQUENCE [LARGE SCALE GENOMIC DNA]</scope>
    <source>
        <strain evidence="3 4">DSM 45657</strain>
    </source>
</reference>
<sequence length="173" mass="17359">MSPRTTATLVALLFLTSTASFAAADAMPGTAAGAVLLAYTGLAVAGIGIALLPILRPHSPILATAYLALRLGECLVLLAAAADLVTGPLLVYAFTGAAGLALAIVLVTSRLVPLLLAVLGVIGYLSLLVGAVLDLLNLSSLDSGPGIAFYVPGGLFELALPVLLLVRGFATPR</sequence>
<evidence type="ECO:0000313" key="4">
    <source>
        <dbReference type="Proteomes" id="UP000282454"/>
    </source>
</evidence>
<accession>A0A421BC21</accession>
<comment type="caution">
    <text evidence="3">The sequence shown here is derived from an EMBL/GenBank/DDBJ whole genome shotgun (WGS) entry which is preliminary data.</text>
</comment>
<feature type="transmembrane region" description="Helical" evidence="1">
    <location>
        <begin position="147"/>
        <end position="166"/>
    </location>
</feature>
<evidence type="ECO:0000313" key="3">
    <source>
        <dbReference type="EMBL" id="RLK61888.1"/>
    </source>
</evidence>
<keyword evidence="4" id="KW-1185">Reference proteome</keyword>
<feature type="signal peptide" evidence="2">
    <location>
        <begin position="1"/>
        <end position="22"/>
    </location>
</feature>
<keyword evidence="1" id="KW-1133">Transmembrane helix</keyword>
<dbReference type="EMBL" id="RCDD01000001">
    <property type="protein sequence ID" value="RLK61888.1"/>
    <property type="molecule type" value="Genomic_DNA"/>
</dbReference>
<dbReference type="Proteomes" id="UP000282454">
    <property type="component" value="Unassembled WGS sequence"/>
</dbReference>
<evidence type="ECO:0000256" key="1">
    <source>
        <dbReference type="SAM" id="Phobius"/>
    </source>
</evidence>
<feature type="transmembrane region" description="Helical" evidence="1">
    <location>
        <begin position="61"/>
        <end position="82"/>
    </location>
</feature>
<protein>
    <submittedName>
        <fullName evidence="3">Uncharacterized protein DUF4386</fullName>
    </submittedName>
</protein>
<feature type="transmembrane region" description="Helical" evidence="1">
    <location>
        <begin position="88"/>
        <end position="107"/>
    </location>
</feature>
<keyword evidence="1" id="KW-0472">Membrane</keyword>
<keyword evidence="1" id="KW-0812">Transmembrane</keyword>
<feature type="transmembrane region" description="Helical" evidence="1">
    <location>
        <begin position="114"/>
        <end position="135"/>
    </location>
</feature>
<organism evidence="3 4">
    <name type="scientific">Actinokineospora cianjurensis</name>
    <dbReference type="NCBI Taxonomy" id="585224"/>
    <lineage>
        <taxon>Bacteria</taxon>
        <taxon>Bacillati</taxon>
        <taxon>Actinomycetota</taxon>
        <taxon>Actinomycetes</taxon>
        <taxon>Pseudonocardiales</taxon>
        <taxon>Pseudonocardiaceae</taxon>
        <taxon>Actinokineospora</taxon>
    </lineage>
</organism>
<dbReference type="OrthoDB" id="4231272at2"/>
<gene>
    <name evidence="3" type="ORF">CLV68_2432</name>
</gene>
<proteinExistence type="predicted"/>
<dbReference type="InterPro" id="IPR025495">
    <property type="entry name" value="DUF4386"/>
</dbReference>
<keyword evidence="2" id="KW-0732">Signal</keyword>
<dbReference type="AlphaFoldDB" id="A0A421BC21"/>
<feature type="chain" id="PRO_5019123457" evidence="2">
    <location>
        <begin position="23"/>
        <end position="173"/>
    </location>
</feature>